<keyword evidence="2" id="KW-1185">Reference proteome</keyword>
<organism evidence="1 2">
    <name type="scientific">Granulosicoccus antarcticus IMCC3135</name>
    <dbReference type="NCBI Taxonomy" id="1192854"/>
    <lineage>
        <taxon>Bacteria</taxon>
        <taxon>Pseudomonadati</taxon>
        <taxon>Pseudomonadota</taxon>
        <taxon>Gammaproteobacteria</taxon>
        <taxon>Chromatiales</taxon>
        <taxon>Granulosicoccaceae</taxon>
        <taxon>Granulosicoccus</taxon>
    </lineage>
</organism>
<protein>
    <recommendedName>
        <fullName evidence="3">Beta-barrel assembly-enhancing protease</fullName>
    </recommendedName>
</protein>
<dbReference type="InterPro" id="IPR011717">
    <property type="entry name" value="TPR-4"/>
</dbReference>
<dbReference type="GO" id="GO:0042802">
    <property type="term" value="F:identical protein binding"/>
    <property type="evidence" value="ECO:0007669"/>
    <property type="project" value="InterPro"/>
</dbReference>
<gene>
    <name evidence="1" type="ORF">IMCC3135_16400</name>
</gene>
<dbReference type="EMBL" id="CP018632">
    <property type="protein sequence ID" value="ASJ73362.1"/>
    <property type="molecule type" value="Genomic_DNA"/>
</dbReference>
<dbReference type="AlphaFoldDB" id="A0A2Z2NPF0"/>
<dbReference type="Pfam" id="PF07721">
    <property type="entry name" value="TPR_4"/>
    <property type="match status" value="1"/>
</dbReference>
<evidence type="ECO:0008006" key="3">
    <source>
        <dbReference type="Google" id="ProtNLM"/>
    </source>
</evidence>
<dbReference type="Proteomes" id="UP000250079">
    <property type="component" value="Chromosome"/>
</dbReference>
<dbReference type="Gene3D" id="1.25.40.10">
    <property type="entry name" value="Tetratricopeptide repeat domain"/>
    <property type="match status" value="1"/>
</dbReference>
<evidence type="ECO:0000313" key="1">
    <source>
        <dbReference type="EMBL" id="ASJ73362.1"/>
    </source>
</evidence>
<reference evidence="1 2" key="1">
    <citation type="submission" date="2016-12" db="EMBL/GenBank/DDBJ databases">
        <authorList>
            <person name="Song W.-J."/>
            <person name="Kurnit D.M."/>
        </authorList>
    </citation>
    <scope>NUCLEOTIDE SEQUENCE [LARGE SCALE GENOMIC DNA]</scope>
    <source>
        <strain evidence="1 2">IMCC3135</strain>
    </source>
</reference>
<dbReference type="InterPro" id="IPR011990">
    <property type="entry name" value="TPR-like_helical_dom_sf"/>
</dbReference>
<accession>A0A2Z2NPF0</accession>
<dbReference type="PANTHER" id="PTHR45588:SF1">
    <property type="entry name" value="WW DOMAIN-CONTAINING PROTEIN"/>
    <property type="match status" value="1"/>
</dbReference>
<sequence length="175" mass="19859">MKNLSIAEAERVKFHAAVKRIPEDRKFFNNTAQSILAVAEEMLDGELEYHKGNHEIAFKHLRESVYRDDNLGYTEPWAWMHPPRHALAALLAEQGQHEEAEEVYRTDLGVNGKLQRCAQHPDNVWALHGLVECLRARGDTEELPFFEAKLVYALTKTDVPVTSSCLCRAAVCCNS</sequence>
<proteinExistence type="predicted"/>
<dbReference type="PANTHER" id="PTHR45588">
    <property type="entry name" value="TPR DOMAIN-CONTAINING PROTEIN"/>
    <property type="match status" value="1"/>
</dbReference>
<dbReference type="SUPFAM" id="SSF48452">
    <property type="entry name" value="TPR-like"/>
    <property type="match status" value="1"/>
</dbReference>
<evidence type="ECO:0000313" key="2">
    <source>
        <dbReference type="Proteomes" id="UP000250079"/>
    </source>
</evidence>
<name>A0A2Z2NPF0_9GAMM</name>
<dbReference type="KEGG" id="gai:IMCC3135_16400"/>